<dbReference type="EMBL" id="CAJJDN010000049">
    <property type="protein sequence ID" value="CAD8086055.1"/>
    <property type="molecule type" value="Genomic_DNA"/>
</dbReference>
<proteinExistence type="predicted"/>
<comment type="caution">
    <text evidence="1">The sequence shown here is derived from an EMBL/GenBank/DDBJ whole genome shotgun (WGS) entry which is preliminary data.</text>
</comment>
<evidence type="ECO:0000313" key="1">
    <source>
        <dbReference type="EMBL" id="CAD8086055.1"/>
    </source>
</evidence>
<reference evidence="1" key="1">
    <citation type="submission" date="2021-01" db="EMBL/GenBank/DDBJ databases">
        <authorList>
            <consortium name="Genoscope - CEA"/>
            <person name="William W."/>
        </authorList>
    </citation>
    <scope>NUCLEOTIDE SEQUENCE</scope>
</reference>
<keyword evidence="2" id="KW-1185">Reference proteome</keyword>
<protein>
    <submittedName>
        <fullName evidence="1">Uncharacterized protein</fullName>
    </submittedName>
</protein>
<dbReference type="Proteomes" id="UP000692954">
    <property type="component" value="Unassembled WGS sequence"/>
</dbReference>
<gene>
    <name evidence="1" type="ORF">PSON_ATCC_30995.1.T0490152</name>
</gene>
<evidence type="ECO:0000313" key="2">
    <source>
        <dbReference type="Proteomes" id="UP000692954"/>
    </source>
</evidence>
<sequence>MDASKSSKGIIQIKYEGQLKRYKENGIGILIWSDFSKCQGQFKLGIIKGREIKQSGNGNIQRGYFEEELQRDEQMKIQKIAFVNENGSKLIIEKIRQQ</sequence>
<name>A0A8S1NAN8_9CILI</name>
<accession>A0A8S1NAN8</accession>
<dbReference type="AlphaFoldDB" id="A0A8S1NAN8"/>
<organism evidence="1 2">
    <name type="scientific">Paramecium sonneborni</name>
    <dbReference type="NCBI Taxonomy" id="65129"/>
    <lineage>
        <taxon>Eukaryota</taxon>
        <taxon>Sar</taxon>
        <taxon>Alveolata</taxon>
        <taxon>Ciliophora</taxon>
        <taxon>Intramacronucleata</taxon>
        <taxon>Oligohymenophorea</taxon>
        <taxon>Peniculida</taxon>
        <taxon>Parameciidae</taxon>
        <taxon>Paramecium</taxon>
    </lineage>
</organism>